<feature type="transmembrane region" description="Helical" evidence="1">
    <location>
        <begin position="91"/>
        <end position="115"/>
    </location>
</feature>
<dbReference type="OrthoDB" id="2398456at2759"/>
<sequence length="189" mass="20587">MVATVSTSIAAIWQSLCPYLIRRGQGSIWPQIIDHVVTQAATIIISALLTVFNFFSWIVLAANNDGAKTTCGEGHLSNRSGYGAQCRGVNVAIVFDAIVFLLWIPIALVIVCGLIETMKGGHRTHHQGPDRAMVEEYDLKRAGVDQAYNASVDNVSQVHYDEVQAPNIAYVTPIASQFRASEDEVENGQ</sequence>
<keyword evidence="1" id="KW-0472">Membrane</keyword>
<accession>A0A9P6MAS6</accession>
<organism evidence="2 3">
    <name type="scientific">Modicella reniformis</name>
    <dbReference type="NCBI Taxonomy" id="1440133"/>
    <lineage>
        <taxon>Eukaryota</taxon>
        <taxon>Fungi</taxon>
        <taxon>Fungi incertae sedis</taxon>
        <taxon>Mucoromycota</taxon>
        <taxon>Mortierellomycotina</taxon>
        <taxon>Mortierellomycetes</taxon>
        <taxon>Mortierellales</taxon>
        <taxon>Mortierellaceae</taxon>
        <taxon>Modicella</taxon>
    </lineage>
</organism>
<name>A0A9P6MAS6_9FUNG</name>
<evidence type="ECO:0008006" key="4">
    <source>
        <dbReference type="Google" id="ProtNLM"/>
    </source>
</evidence>
<reference evidence="2" key="1">
    <citation type="journal article" date="2020" name="Fungal Divers.">
        <title>Resolving the Mortierellaceae phylogeny through synthesis of multi-gene phylogenetics and phylogenomics.</title>
        <authorList>
            <person name="Vandepol N."/>
            <person name="Liber J."/>
            <person name="Desiro A."/>
            <person name="Na H."/>
            <person name="Kennedy M."/>
            <person name="Barry K."/>
            <person name="Grigoriev I.V."/>
            <person name="Miller A.N."/>
            <person name="O'Donnell K."/>
            <person name="Stajich J.E."/>
            <person name="Bonito G."/>
        </authorList>
    </citation>
    <scope>NUCLEOTIDE SEQUENCE</scope>
    <source>
        <strain evidence="2">MES-2147</strain>
    </source>
</reference>
<evidence type="ECO:0000313" key="3">
    <source>
        <dbReference type="Proteomes" id="UP000749646"/>
    </source>
</evidence>
<evidence type="ECO:0000256" key="1">
    <source>
        <dbReference type="SAM" id="Phobius"/>
    </source>
</evidence>
<dbReference type="AlphaFoldDB" id="A0A9P6MAS6"/>
<feature type="non-terminal residue" evidence="2">
    <location>
        <position position="189"/>
    </location>
</feature>
<keyword evidence="1" id="KW-1133">Transmembrane helix</keyword>
<evidence type="ECO:0000313" key="2">
    <source>
        <dbReference type="EMBL" id="KAF9985367.1"/>
    </source>
</evidence>
<keyword evidence="3" id="KW-1185">Reference proteome</keyword>
<dbReference type="Proteomes" id="UP000749646">
    <property type="component" value="Unassembled WGS sequence"/>
</dbReference>
<dbReference type="EMBL" id="JAAAHW010003304">
    <property type="protein sequence ID" value="KAF9985367.1"/>
    <property type="molecule type" value="Genomic_DNA"/>
</dbReference>
<feature type="transmembrane region" description="Helical" evidence="1">
    <location>
        <begin position="40"/>
        <end position="60"/>
    </location>
</feature>
<keyword evidence="1" id="KW-0812">Transmembrane</keyword>
<gene>
    <name evidence="2" type="ORF">BGZ65_011020</name>
</gene>
<proteinExistence type="predicted"/>
<protein>
    <recommendedName>
        <fullName evidence="4">MARVEL domain-containing protein</fullName>
    </recommendedName>
</protein>
<comment type="caution">
    <text evidence="2">The sequence shown here is derived from an EMBL/GenBank/DDBJ whole genome shotgun (WGS) entry which is preliminary data.</text>
</comment>